<name>A0A9X2XW05_9BACT</name>
<dbReference type="AlphaFoldDB" id="A0A9X2XW05"/>
<evidence type="ECO:0008006" key="3">
    <source>
        <dbReference type="Google" id="ProtNLM"/>
    </source>
</evidence>
<reference evidence="1" key="2">
    <citation type="submission" date="2023-04" db="EMBL/GenBank/DDBJ databases">
        <title>Paracnuella aquatica gen. nov., sp. nov., a member of the family Chitinophagaceae isolated from a hot spring.</title>
        <authorList>
            <person name="Wang C."/>
        </authorList>
    </citation>
    <scope>NUCLEOTIDE SEQUENCE</scope>
    <source>
        <strain evidence="1">LB-8</strain>
    </source>
</reference>
<dbReference type="SUPFAM" id="SSF51126">
    <property type="entry name" value="Pectin lyase-like"/>
    <property type="match status" value="1"/>
</dbReference>
<dbReference type="EMBL" id="JAOTIF010000002">
    <property type="protein sequence ID" value="MCU7548703.1"/>
    <property type="molecule type" value="Genomic_DNA"/>
</dbReference>
<evidence type="ECO:0000313" key="1">
    <source>
        <dbReference type="EMBL" id="MCU7548703.1"/>
    </source>
</evidence>
<reference evidence="1" key="1">
    <citation type="submission" date="2022-09" db="EMBL/GenBank/DDBJ databases">
        <authorList>
            <person name="Yuan C."/>
            <person name="Ke Z."/>
        </authorList>
    </citation>
    <scope>NUCLEOTIDE SEQUENCE</scope>
    <source>
        <strain evidence="1">LB-8</strain>
    </source>
</reference>
<dbReference type="Proteomes" id="UP001155483">
    <property type="component" value="Unassembled WGS sequence"/>
</dbReference>
<gene>
    <name evidence="1" type="ORF">OCK74_06215</name>
</gene>
<dbReference type="InterPro" id="IPR011050">
    <property type="entry name" value="Pectin_lyase_fold/virulence"/>
</dbReference>
<organism evidence="1 2">
    <name type="scientific">Paraflavisolibacter caeni</name>
    <dbReference type="NCBI Taxonomy" id="2982496"/>
    <lineage>
        <taxon>Bacteria</taxon>
        <taxon>Pseudomonadati</taxon>
        <taxon>Bacteroidota</taxon>
        <taxon>Chitinophagia</taxon>
        <taxon>Chitinophagales</taxon>
        <taxon>Chitinophagaceae</taxon>
        <taxon>Paraflavisolibacter</taxon>
    </lineage>
</organism>
<protein>
    <recommendedName>
        <fullName evidence="3">Pectate lyase superfamily protein domain-containing protein</fullName>
    </recommendedName>
</protein>
<dbReference type="Gene3D" id="2.160.20.10">
    <property type="entry name" value="Single-stranded right-handed beta-helix, Pectin lyase-like"/>
    <property type="match status" value="1"/>
</dbReference>
<accession>A0A9X2XW05</accession>
<dbReference type="InterPro" id="IPR012334">
    <property type="entry name" value="Pectin_lyas_fold"/>
</dbReference>
<comment type="caution">
    <text evidence="1">The sequence shown here is derived from an EMBL/GenBank/DDBJ whole genome shotgun (WGS) entry which is preliminary data.</text>
</comment>
<proteinExistence type="predicted"/>
<keyword evidence="2" id="KW-1185">Reference proteome</keyword>
<evidence type="ECO:0000313" key="2">
    <source>
        <dbReference type="Proteomes" id="UP001155483"/>
    </source>
</evidence>
<sequence>MFPCYMKKTTTCLSISLFLEKFSVLIFVFAIFVLIAAASCKKTVIEKVYESKDSSNINSPEFIITNFGAKGDGKTDCSSIINDLILKMPAAGGTIVIPEGDFLLNNPIVVSRNFITIQGLNPGLRSNVDIGSSGVQQPGGGSKLLLGNTAIGIHVPSQPDVNGRKNRISGLVIKNLLISGGQGTKGTGISIVQDNDGVRIENVIGINLNIGIYAEAADAMIISTCWISECRNSIEMKNGIQNMITNCQLGAQPSGITVNLTNQENFNFTSNHVYPDGDVNLQLNNTRYANISSNNFQSYYVGMIEVNGGHSNLVSSNVCWLRVPGDTARQLRGKLNDYGVIRVSGDNHLISSNSIACNWANPSSNPVTIRSESGSGNRYQNLKINDVSSSRVFYVNETSEIFNCVPYSKVYVDGDVSKVYVKY</sequence>